<evidence type="ECO:0000259" key="5">
    <source>
        <dbReference type="PROSITE" id="PS51063"/>
    </source>
</evidence>
<dbReference type="InterPro" id="IPR014710">
    <property type="entry name" value="RmlC-like_jellyroll"/>
</dbReference>
<sequence length="227" mass="25879">MKPDQALVAQFKDVYLLEMLDEKQTEKMVQMSTLIHLAARETLFEAGQPAQRFYLLKSGQIKLYCISADGDEKVMEIIHPSQTFAEAIIFMQKQVYPLSAEAIKKSEVLSFSMQTFKEILECSTESCFKLMGSMSRRLHSRIHEINNLTLHNATYRLVVFLLEQLPAEAVEFSQIHLTTPKSVVASRLAIQPETFSRILTRLTRNGLIEVKANDITLLDIDGLRDLL</sequence>
<proteinExistence type="predicted"/>
<dbReference type="CDD" id="cd00038">
    <property type="entry name" value="CAP_ED"/>
    <property type="match status" value="1"/>
</dbReference>
<evidence type="ECO:0000256" key="3">
    <source>
        <dbReference type="ARBA" id="ARBA00023163"/>
    </source>
</evidence>
<evidence type="ECO:0000313" key="6">
    <source>
        <dbReference type="EMBL" id="VAX05512.1"/>
    </source>
</evidence>
<keyword evidence="1" id="KW-0805">Transcription regulation</keyword>
<protein>
    <submittedName>
        <fullName evidence="6">Nitric oxide -responding transcriptional regulator Dnr (Crp/Fnr family)</fullName>
    </submittedName>
</protein>
<dbReference type="GO" id="GO:0003677">
    <property type="term" value="F:DNA binding"/>
    <property type="evidence" value="ECO:0007669"/>
    <property type="project" value="UniProtKB-KW"/>
</dbReference>
<dbReference type="Pfam" id="PF13545">
    <property type="entry name" value="HTH_Crp_2"/>
    <property type="match status" value="1"/>
</dbReference>
<feature type="domain" description="Cyclic nucleotide-binding" evidence="4">
    <location>
        <begin position="16"/>
        <end position="137"/>
    </location>
</feature>
<feature type="domain" description="HTH crp-type" evidence="5">
    <location>
        <begin position="151"/>
        <end position="221"/>
    </location>
</feature>
<dbReference type="InterPro" id="IPR000595">
    <property type="entry name" value="cNMP-bd_dom"/>
</dbReference>
<dbReference type="PANTHER" id="PTHR24567">
    <property type="entry name" value="CRP FAMILY TRANSCRIPTIONAL REGULATORY PROTEIN"/>
    <property type="match status" value="1"/>
</dbReference>
<keyword evidence="3" id="KW-0804">Transcription</keyword>
<dbReference type="GO" id="GO:0003700">
    <property type="term" value="F:DNA-binding transcription factor activity"/>
    <property type="evidence" value="ECO:0007669"/>
    <property type="project" value="TreeGrafter"/>
</dbReference>
<dbReference type="EMBL" id="UOFY01000002">
    <property type="protein sequence ID" value="VAX05512.1"/>
    <property type="molecule type" value="Genomic_DNA"/>
</dbReference>
<evidence type="ECO:0000256" key="1">
    <source>
        <dbReference type="ARBA" id="ARBA00023015"/>
    </source>
</evidence>
<dbReference type="SMART" id="SM00419">
    <property type="entry name" value="HTH_CRP"/>
    <property type="match status" value="1"/>
</dbReference>
<dbReference type="InterPro" id="IPR018490">
    <property type="entry name" value="cNMP-bd_dom_sf"/>
</dbReference>
<dbReference type="GO" id="GO:0005829">
    <property type="term" value="C:cytosol"/>
    <property type="evidence" value="ECO:0007669"/>
    <property type="project" value="TreeGrafter"/>
</dbReference>
<dbReference type="InterPro" id="IPR036388">
    <property type="entry name" value="WH-like_DNA-bd_sf"/>
</dbReference>
<dbReference type="AlphaFoldDB" id="A0A3B1AP41"/>
<dbReference type="PROSITE" id="PS51063">
    <property type="entry name" value="HTH_CRP_2"/>
    <property type="match status" value="1"/>
</dbReference>
<keyword evidence="2" id="KW-0238">DNA-binding</keyword>
<dbReference type="Gene3D" id="1.10.10.10">
    <property type="entry name" value="Winged helix-like DNA-binding domain superfamily/Winged helix DNA-binding domain"/>
    <property type="match status" value="1"/>
</dbReference>
<dbReference type="Gene3D" id="2.60.120.10">
    <property type="entry name" value="Jelly Rolls"/>
    <property type="match status" value="1"/>
</dbReference>
<dbReference type="InterPro" id="IPR050397">
    <property type="entry name" value="Env_Response_Regulators"/>
</dbReference>
<dbReference type="PROSITE" id="PS50042">
    <property type="entry name" value="CNMP_BINDING_3"/>
    <property type="match status" value="1"/>
</dbReference>
<dbReference type="InterPro" id="IPR036390">
    <property type="entry name" value="WH_DNA-bd_sf"/>
</dbReference>
<dbReference type="SUPFAM" id="SSF46785">
    <property type="entry name" value="Winged helix' DNA-binding domain"/>
    <property type="match status" value="1"/>
</dbReference>
<evidence type="ECO:0000259" key="4">
    <source>
        <dbReference type="PROSITE" id="PS50042"/>
    </source>
</evidence>
<accession>A0A3B1AP41</accession>
<reference evidence="6" key="1">
    <citation type="submission" date="2018-06" db="EMBL/GenBank/DDBJ databases">
        <authorList>
            <person name="Zhirakovskaya E."/>
        </authorList>
    </citation>
    <scope>NUCLEOTIDE SEQUENCE</scope>
</reference>
<evidence type="ECO:0000256" key="2">
    <source>
        <dbReference type="ARBA" id="ARBA00023125"/>
    </source>
</evidence>
<name>A0A3B1AP41_9ZZZZ</name>
<dbReference type="InterPro" id="IPR012318">
    <property type="entry name" value="HTH_CRP"/>
</dbReference>
<dbReference type="SUPFAM" id="SSF51206">
    <property type="entry name" value="cAMP-binding domain-like"/>
    <property type="match status" value="1"/>
</dbReference>
<organism evidence="6">
    <name type="scientific">hydrothermal vent metagenome</name>
    <dbReference type="NCBI Taxonomy" id="652676"/>
    <lineage>
        <taxon>unclassified sequences</taxon>
        <taxon>metagenomes</taxon>
        <taxon>ecological metagenomes</taxon>
    </lineage>
</organism>
<dbReference type="Pfam" id="PF00027">
    <property type="entry name" value="cNMP_binding"/>
    <property type="match status" value="1"/>
</dbReference>
<dbReference type="PANTHER" id="PTHR24567:SF68">
    <property type="entry name" value="DNA-BINDING TRANSCRIPTIONAL DUAL REGULATOR CRP"/>
    <property type="match status" value="1"/>
</dbReference>
<dbReference type="SMART" id="SM00100">
    <property type="entry name" value="cNMP"/>
    <property type="match status" value="1"/>
</dbReference>
<gene>
    <name evidence="6" type="ORF">MNBD_GAMMA25-165</name>
</gene>